<keyword evidence="1" id="KW-0233">DNA recombination</keyword>
<keyword evidence="3" id="KW-1185">Reference proteome</keyword>
<protein>
    <recommendedName>
        <fullName evidence="4">Tyr recombinase domain-containing protein</fullName>
    </recommendedName>
</protein>
<dbReference type="OrthoDB" id="6755924at2759"/>
<dbReference type="AlphaFoldDB" id="A0A9P0Q3S8"/>
<gene>
    <name evidence="2" type="ORF">ACAOBT_LOCUS30991</name>
</gene>
<dbReference type="GO" id="GO:0006310">
    <property type="term" value="P:DNA recombination"/>
    <property type="evidence" value="ECO:0007669"/>
    <property type="project" value="UniProtKB-KW"/>
</dbReference>
<evidence type="ECO:0008006" key="4">
    <source>
        <dbReference type="Google" id="ProtNLM"/>
    </source>
</evidence>
<dbReference type="SUPFAM" id="SSF56349">
    <property type="entry name" value="DNA breaking-rejoining enzymes"/>
    <property type="match status" value="1"/>
</dbReference>
<evidence type="ECO:0000256" key="1">
    <source>
        <dbReference type="ARBA" id="ARBA00023172"/>
    </source>
</evidence>
<dbReference type="GO" id="GO:0003677">
    <property type="term" value="F:DNA binding"/>
    <property type="evidence" value="ECO:0007669"/>
    <property type="project" value="InterPro"/>
</dbReference>
<proteinExistence type="predicted"/>
<dbReference type="InterPro" id="IPR013762">
    <property type="entry name" value="Integrase-like_cat_sf"/>
</dbReference>
<accession>A0A9P0Q3S8</accession>
<dbReference type="InterPro" id="IPR011010">
    <property type="entry name" value="DNA_brk_join_enz"/>
</dbReference>
<dbReference type="Proteomes" id="UP001152888">
    <property type="component" value="Unassembled WGS sequence"/>
</dbReference>
<sequence>MGRHEFKHNRVVAKSTNCNIYTIRLQQARRGIRLDSVNTLSRWVKQTLASAGVNTTLFTPHSVRHAATSTALRKGVSVDSICKTVVLTVF</sequence>
<reference evidence="2" key="1">
    <citation type="submission" date="2022-03" db="EMBL/GenBank/DDBJ databases">
        <authorList>
            <person name="Sayadi A."/>
        </authorList>
    </citation>
    <scope>NUCLEOTIDE SEQUENCE</scope>
</reference>
<evidence type="ECO:0000313" key="3">
    <source>
        <dbReference type="Proteomes" id="UP001152888"/>
    </source>
</evidence>
<dbReference type="EMBL" id="CAKOFQ010007897">
    <property type="protein sequence ID" value="CAH2009621.1"/>
    <property type="molecule type" value="Genomic_DNA"/>
</dbReference>
<comment type="caution">
    <text evidence="2">The sequence shown here is derived from an EMBL/GenBank/DDBJ whole genome shotgun (WGS) entry which is preliminary data.</text>
</comment>
<organism evidence="2 3">
    <name type="scientific">Acanthoscelides obtectus</name>
    <name type="common">Bean weevil</name>
    <name type="synonym">Bruchus obtectus</name>
    <dbReference type="NCBI Taxonomy" id="200917"/>
    <lineage>
        <taxon>Eukaryota</taxon>
        <taxon>Metazoa</taxon>
        <taxon>Ecdysozoa</taxon>
        <taxon>Arthropoda</taxon>
        <taxon>Hexapoda</taxon>
        <taxon>Insecta</taxon>
        <taxon>Pterygota</taxon>
        <taxon>Neoptera</taxon>
        <taxon>Endopterygota</taxon>
        <taxon>Coleoptera</taxon>
        <taxon>Polyphaga</taxon>
        <taxon>Cucujiformia</taxon>
        <taxon>Chrysomeloidea</taxon>
        <taxon>Chrysomelidae</taxon>
        <taxon>Bruchinae</taxon>
        <taxon>Bruchini</taxon>
        <taxon>Acanthoscelides</taxon>
    </lineage>
</organism>
<dbReference type="GO" id="GO:0015074">
    <property type="term" value="P:DNA integration"/>
    <property type="evidence" value="ECO:0007669"/>
    <property type="project" value="InterPro"/>
</dbReference>
<evidence type="ECO:0000313" key="2">
    <source>
        <dbReference type="EMBL" id="CAH2009621.1"/>
    </source>
</evidence>
<dbReference type="Gene3D" id="1.10.443.10">
    <property type="entry name" value="Intergrase catalytic core"/>
    <property type="match status" value="1"/>
</dbReference>
<name>A0A9P0Q3S8_ACAOB</name>